<dbReference type="Proteomes" id="UP000126788">
    <property type="component" value="Genome"/>
</dbReference>
<feature type="compositionally biased region" description="Low complexity" evidence="1">
    <location>
        <begin position="1"/>
        <end position="13"/>
    </location>
</feature>
<dbReference type="EMBL" id="KT387800">
    <property type="protein sequence ID" value="AMB21627.1"/>
    <property type="molecule type" value="Genomic_DNA"/>
</dbReference>
<reference evidence="2" key="1">
    <citation type="journal article" date="2015" name="Can. J. Microbiol.">
        <title>Characterization and Prevalence of A New Fatal Genotype CyHV-2 in Mainland China.</title>
        <authorList>
            <person name="Li L."/>
            <person name="Luo Y."/>
            <person name="Gao Z."/>
            <person name="Huang J."/>
            <person name="Zheng X."/>
            <person name="Nie H."/>
            <person name="Zhang J."/>
            <person name="Lin L."/>
            <person name="Yuan J."/>
        </authorList>
    </citation>
    <scope>NUCLEOTIDE SEQUENCE [LARGE SCALE GENOMIC DNA]</scope>
    <source>
        <strain evidence="2">SY-C1</strain>
    </source>
</reference>
<feature type="compositionally biased region" description="Low complexity" evidence="1">
    <location>
        <begin position="166"/>
        <end position="181"/>
    </location>
</feature>
<feature type="compositionally biased region" description="Acidic residues" evidence="1">
    <location>
        <begin position="14"/>
        <end position="30"/>
    </location>
</feature>
<reference evidence="4" key="3">
    <citation type="journal article" date="2022" name="Can. J. Microbiol.">
        <title>Characterization and Prevalence of A New Fatal Genotype CyHV-2 in Mainland China.</title>
        <authorList>
            <person name="Li L."/>
            <person name="Luo Y."/>
            <person name="Gao Z."/>
            <person name="Huang J."/>
            <person name="Zheng X."/>
            <person name="Nie H."/>
            <person name="Zhang J."/>
            <person name="Lin L."/>
            <person name="Yuan J."/>
        </authorList>
    </citation>
    <scope>NUCLEOTIDE SEQUENCE [LARGE SCALE GENOMIC DNA]</scope>
</reference>
<feature type="compositionally biased region" description="Basic and acidic residues" evidence="1">
    <location>
        <begin position="201"/>
        <end position="219"/>
    </location>
</feature>
<feature type="region of interest" description="Disordered" evidence="1">
    <location>
        <begin position="1"/>
        <end position="47"/>
    </location>
</feature>
<evidence type="ECO:0000313" key="3">
    <source>
        <dbReference type="EMBL" id="AMB21627.1"/>
    </source>
</evidence>
<sequence length="712" mass="79757">MASTTNNNSYSYSSDEDEDRPLVIVEDDLTDKDYKPPTAKRPKRKSIYDAKIEAINQSNKHVAQHIFISNLKKYMDSTTSTTTTTTNETQPPPYPSTAAAAQPSAVQQPSTTVQQPSATQPTTTQPSAAQPTTAQPTTAQPAAAAVQSTTVQPAQPSTQTQPIDLTASTEEPAATATAAARTPKKRQYVAIAPQTTPPKTVEQDDPKSFHHQPPKDVHRPTPRHTTPAPNTLVTVNLSTALQLQNMITKQQAQFNAARMGQACDQSEEHLTNHACTRCISGFRNKLLHTSFKELRDKEDFLRVVVDHHMDDRSFGLNSAMELMMMVQQNLNAVRAVTQAPVSSKAYIYVRTLLETVEVMCIRIDKLLQDCSAPTAKSTVLDLMLYANKHYAQVLYTMANTVKLNTLINDHTHRSWDVMALKLHYTKNMHAWLTGASCSSIVVWRDYVPSKLNLITALLSFSFKLRNSTGFQRVMDSLPHTSVLKGLNPAQIKNITLKHVLRYLPSEASVSGMLNHITSRLPEYPKAQQAEDPDVASLYHAIYTLYKRQDRRITIDEGYAIYKMFSKTPLKEFRHAVTVLLMKCFCDNIPTNDGQDEYSAMLQELIHSGLGVDALTFAPLTKEEWRYVCVNEVPYEVSKAMLVRMTWPAAINWFDWFISNREVFATSELREPAWRIVSSAIVTSRGTEIFTAPSVELWIQTYGHTGCMPLDMI</sequence>
<evidence type="ECO:0000313" key="2">
    <source>
        <dbReference type="EMBL" id="AKC02005.1"/>
    </source>
</evidence>
<evidence type="ECO:0000256" key="1">
    <source>
        <dbReference type="SAM" id="MobiDB-lite"/>
    </source>
</evidence>
<dbReference type="OrthoDB" id="11560at10239"/>
<name>A0A0E3T6S3_CYHV2</name>
<feature type="region of interest" description="Disordered" evidence="1">
    <location>
        <begin position="78"/>
        <end position="230"/>
    </location>
</feature>
<gene>
    <name evidence="3" type="ORF">CyHV2_ORF56</name>
</gene>
<evidence type="ECO:0000313" key="5">
    <source>
        <dbReference type="Proteomes" id="UP000142765"/>
    </source>
</evidence>
<reference evidence="3 5" key="2">
    <citation type="submission" date="2015-08" db="EMBL/GenBank/DDBJ databases">
        <authorList>
            <person name="Babu N.S."/>
            <person name="Beckwith C.J."/>
            <person name="Beseler K.G."/>
            <person name="Brison A."/>
            <person name="Carone J.V."/>
            <person name="Caskin T.P."/>
            <person name="Diamond M."/>
            <person name="Durham M.E."/>
            <person name="Foxe J.M."/>
            <person name="Go M."/>
            <person name="Henderson B.A."/>
            <person name="Jones I.B."/>
            <person name="McGettigan J.A."/>
            <person name="Micheletti S.J."/>
            <person name="Nasrallah M.E."/>
            <person name="Ortiz D."/>
            <person name="Piller C.R."/>
            <person name="Privatt S.R."/>
            <person name="Schneider S.L."/>
            <person name="Sharp S."/>
            <person name="Smith T.C."/>
            <person name="Stanton J.D."/>
            <person name="Ullery H.E."/>
            <person name="Wilson R.J."/>
            <person name="Serrano M.G."/>
            <person name="Buck G."/>
            <person name="Lee V."/>
            <person name="Wang Y."/>
            <person name="Carvalho R."/>
            <person name="Voegtly L."/>
            <person name="Shi R."/>
            <person name="Duckworth R."/>
            <person name="Johnson A."/>
            <person name="Loviza R."/>
            <person name="Walstead R."/>
            <person name="Shah Z."/>
            <person name="Kiflezghi M."/>
            <person name="Wade K."/>
            <person name="Ball S.L."/>
            <person name="Bradley K.W."/>
            <person name="Asai D.J."/>
            <person name="Bowman C.A."/>
            <person name="Russell D.A."/>
            <person name="Pope W.H."/>
            <person name="Jacobs-Sera D."/>
            <person name="Hendrix R.W."/>
            <person name="Hatfull G.F."/>
        </authorList>
    </citation>
    <scope>NUCLEOTIDE SEQUENCE [LARGE SCALE GENOMIC DNA]</scope>
    <source>
        <strain evidence="3">SY</strain>
    </source>
</reference>
<protein>
    <submittedName>
        <fullName evidence="3">ORF56</fullName>
    </submittedName>
</protein>
<feature type="compositionally biased region" description="Low complexity" evidence="1">
    <location>
        <begin position="96"/>
        <end position="155"/>
    </location>
</feature>
<proteinExistence type="predicted"/>
<accession>A0A0E3T6S3</accession>
<organism evidence="2 4">
    <name type="scientific">Cyprinid herpesvirus 2</name>
    <name type="common">CyHV-2</name>
    <dbReference type="NCBI Taxonomy" id="317878"/>
    <lineage>
        <taxon>Viruses</taxon>
        <taxon>Duplodnaviria</taxon>
        <taxon>Heunggongvirae</taxon>
        <taxon>Peploviricota</taxon>
        <taxon>Herviviricetes</taxon>
        <taxon>Herpesvirales</taxon>
        <taxon>Alloherpesviridae</taxon>
        <taxon>Cyvirus</taxon>
        <taxon>Cyvirus cyprinidallo2</taxon>
    </lineage>
</organism>
<dbReference type="Proteomes" id="UP000142765">
    <property type="component" value="Segment"/>
</dbReference>
<evidence type="ECO:0000313" key="4">
    <source>
        <dbReference type="Proteomes" id="UP000126788"/>
    </source>
</evidence>
<dbReference type="EMBL" id="KM200722">
    <property type="protein sequence ID" value="AKC02005.1"/>
    <property type="molecule type" value="Genomic_DNA"/>
</dbReference>